<dbReference type="GO" id="GO:0048038">
    <property type="term" value="F:quinone binding"/>
    <property type="evidence" value="ECO:0007669"/>
    <property type="project" value="UniProtKB-KW"/>
</dbReference>
<dbReference type="HAMAP" id="MF_01456">
    <property type="entry name" value="NDH1_NuoK"/>
    <property type="match status" value="1"/>
</dbReference>
<reference evidence="12 13" key="1">
    <citation type="submission" date="2019-03" db="EMBL/GenBank/DDBJ databases">
        <authorList>
            <person name="Kim M.K.M."/>
        </authorList>
    </citation>
    <scope>NUCLEOTIDE SEQUENCE [LARGE SCALE GENOMIC DNA]</scope>
    <source>
        <strain evidence="12 13">17J68-12</strain>
    </source>
</reference>
<evidence type="ECO:0000256" key="9">
    <source>
        <dbReference type="ARBA" id="ARBA00023027"/>
    </source>
</evidence>
<comment type="function">
    <text evidence="11">NDH-1 shuttles electrons from NADH, via FMN and iron-sulfur (Fe-S) centers, to quinones in the respiratory chain. The immediate electron acceptor for the enzyme in this species is believed to be a menaquinone. Couples the redox reaction to proton translocation (for every two electrons transferred, four hydrogen ions are translocated across the cytoplasmic membrane), and thus conserves the redox energy in a proton gradient.</text>
</comment>
<evidence type="ECO:0000256" key="5">
    <source>
        <dbReference type="ARBA" id="ARBA00022692"/>
    </source>
</evidence>
<dbReference type="PANTHER" id="PTHR11434">
    <property type="entry name" value="NADH-UBIQUINONE OXIDOREDUCTASE SUBUNIT ND4L"/>
    <property type="match status" value="1"/>
</dbReference>
<dbReference type="Gene3D" id="1.10.287.3510">
    <property type="match status" value="1"/>
</dbReference>
<keyword evidence="9 11" id="KW-0520">NAD</keyword>
<feature type="transmembrane region" description="Helical" evidence="11">
    <location>
        <begin position="29"/>
        <end position="49"/>
    </location>
</feature>
<feature type="transmembrane region" description="Helical" evidence="11">
    <location>
        <begin position="6"/>
        <end position="22"/>
    </location>
</feature>
<keyword evidence="6 11" id="KW-0874">Quinone</keyword>
<keyword evidence="8 11" id="KW-1133">Transmembrane helix</keyword>
<name>A0A4R1BBQ5_9BACT</name>
<comment type="similarity">
    <text evidence="3 11">Belongs to the complex I subunit 4L family.</text>
</comment>
<dbReference type="OrthoDB" id="9810120at2"/>
<dbReference type="GO" id="GO:0050136">
    <property type="term" value="F:NADH dehydrogenase (quinone) (non-electrogenic) activity"/>
    <property type="evidence" value="ECO:0007669"/>
    <property type="project" value="UniProtKB-UniRule"/>
</dbReference>
<evidence type="ECO:0000256" key="10">
    <source>
        <dbReference type="ARBA" id="ARBA00023136"/>
    </source>
</evidence>
<dbReference type="PANTHER" id="PTHR11434:SF21">
    <property type="entry name" value="NADH DEHYDROGENASE SUBUNIT 4L-RELATED"/>
    <property type="match status" value="1"/>
</dbReference>
<evidence type="ECO:0000256" key="1">
    <source>
        <dbReference type="ARBA" id="ARBA00002378"/>
    </source>
</evidence>
<accession>A0A4R1BBQ5</accession>
<dbReference type="InterPro" id="IPR001133">
    <property type="entry name" value="NADH_UbQ_OxRdtase_chain4L/K"/>
</dbReference>
<dbReference type="Pfam" id="PF00420">
    <property type="entry name" value="Oxidored_q2"/>
    <property type="match status" value="1"/>
</dbReference>
<keyword evidence="13" id="KW-1185">Reference proteome</keyword>
<dbReference type="InterPro" id="IPR039428">
    <property type="entry name" value="NUOK/Mnh_C1-like"/>
</dbReference>
<dbReference type="GO" id="GO:0030964">
    <property type="term" value="C:NADH dehydrogenase complex"/>
    <property type="evidence" value="ECO:0007669"/>
    <property type="project" value="TreeGrafter"/>
</dbReference>
<dbReference type="Proteomes" id="UP000295334">
    <property type="component" value="Unassembled WGS sequence"/>
</dbReference>
<dbReference type="RefSeq" id="WP_131449405.1">
    <property type="nucleotide sequence ID" value="NZ_SJZI01000042.1"/>
</dbReference>
<dbReference type="EC" id="7.1.1.-" evidence="11"/>
<gene>
    <name evidence="11 12" type="primary">nuoK</name>
    <name evidence="12" type="ORF">EPD60_10515</name>
</gene>
<keyword evidence="12" id="KW-0560">Oxidoreductase</keyword>
<protein>
    <recommendedName>
        <fullName evidence="11">NADH-quinone oxidoreductase subunit K</fullName>
        <ecNumber evidence="11">7.1.1.-</ecNumber>
    </recommendedName>
    <alternativeName>
        <fullName evidence="11">NADH dehydrogenase I subunit K</fullName>
    </alternativeName>
    <alternativeName>
        <fullName evidence="11">NDH-1 subunit K</fullName>
    </alternativeName>
</protein>
<feature type="transmembrane region" description="Helical" evidence="11">
    <location>
        <begin position="69"/>
        <end position="93"/>
    </location>
</feature>
<comment type="caution">
    <text evidence="12">The sequence shown here is derived from an EMBL/GenBank/DDBJ whole genome shotgun (WGS) entry which is preliminary data.</text>
</comment>
<evidence type="ECO:0000256" key="8">
    <source>
        <dbReference type="ARBA" id="ARBA00022989"/>
    </source>
</evidence>
<keyword evidence="4 11" id="KW-0813">Transport</keyword>
<dbReference type="NCBIfam" id="NF004320">
    <property type="entry name" value="PRK05715.1-2"/>
    <property type="match status" value="1"/>
</dbReference>
<organism evidence="12 13">
    <name type="scientific">Flaviaesturariibacter flavus</name>
    <dbReference type="NCBI Taxonomy" id="2502780"/>
    <lineage>
        <taxon>Bacteria</taxon>
        <taxon>Pseudomonadati</taxon>
        <taxon>Bacteroidota</taxon>
        <taxon>Chitinophagia</taxon>
        <taxon>Chitinophagales</taxon>
        <taxon>Chitinophagaceae</taxon>
        <taxon>Flaviaestuariibacter</taxon>
    </lineage>
</organism>
<proteinExistence type="inferred from homology"/>
<evidence type="ECO:0000313" key="13">
    <source>
        <dbReference type="Proteomes" id="UP000295334"/>
    </source>
</evidence>
<comment type="subunit">
    <text evidence="11">NDH-1 is composed of 14 different subunits. Subunits NuoA, H, J, K, L, M, N constitute the membrane sector of the complex.</text>
</comment>
<evidence type="ECO:0000256" key="7">
    <source>
        <dbReference type="ARBA" id="ARBA00022967"/>
    </source>
</evidence>
<dbReference type="GO" id="GO:0005886">
    <property type="term" value="C:plasma membrane"/>
    <property type="evidence" value="ECO:0007669"/>
    <property type="project" value="UniProtKB-SubCell"/>
</dbReference>
<sequence>MDIRYYLFLSLALFIIGIIGVLTRRNAIIVFMCIELMLNAVNLLLVAFSKMHYLAAGTPATTAGTDGQLFVFFIMVVAAAEVSVGLAIIVMLYRNTRSVDINFLNRLKH</sequence>
<evidence type="ECO:0000256" key="3">
    <source>
        <dbReference type="ARBA" id="ARBA00010519"/>
    </source>
</evidence>
<keyword evidence="10 11" id="KW-0472">Membrane</keyword>
<keyword evidence="11" id="KW-1003">Cell membrane</keyword>
<evidence type="ECO:0000256" key="11">
    <source>
        <dbReference type="HAMAP-Rule" id="MF_01456"/>
    </source>
</evidence>
<keyword evidence="7 11" id="KW-1278">Translocase</keyword>
<keyword evidence="5 11" id="KW-0812">Transmembrane</keyword>
<evidence type="ECO:0000256" key="2">
    <source>
        <dbReference type="ARBA" id="ARBA00004141"/>
    </source>
</evidence>
<evidence type="ECO:0000256" key="6">
    <source>
        <dbReference type="ARBA" id="ARBA00022719"/>
    </source>
</evidence>
<dbReference type="EMBL" id="SJZI01000042">
    <property type="protein sequence ID" value="TCJ14414.1"/>
    <property type="molecule type" value="Genomic_DNA"/>
</dbReference>
<comment type="catalytic activity">
    <reaction evidence="11">
        <text>a quinone + NADH + 5 H(+)(in) = a quinol + NAD(+) + 4 H(+)(out)</text>
        <dbReference type="Rhea" id="RHEA:57888"/>
        <dbReference type="ChEBI" id="CHEBI:15378"/>
        <dbReference type="ChEBI" id="CHEBI:24646"/>
        <dbReference type="ChEBI" id="CHEBI:57540"/>
        <dbReference type="ChEBI" id="CHEBI:57945"/>
        <dbReference type="ChEBI" id="CHEBI:132124"/>
    </reaction>
</comment>
<dbReference type="FunFam" id="1.10.287.3510:FF:000001">
    <property type="entry name" value="NADH-quinone oxidoreductase subunit K"/>
    <property type="match status" value="1"/>
</dbReference>
<dbReference type="AlphaFoldDB" id="A0A4R1BBQ5"/>
<dbReference type="GO" id="GO:0042773">
    <property type="term" value="P:ATP synthesis coupled electron transport"/>
    <property type="evidence" value="ECO:0007669"/>
    <property type="project" value="InterPro"/>
</dbReference>
<comment type="function">
    <text evidence="1">NDH-1 shuttles electrons from NADH, via FMN and iron-sulfur (Fe-S) centers, to quinones in the respiratory chain. The immediate electron acceptor for the enzyme in this species is believed to be ubiquinone. Couples the redox reaction to proton translocation (for every two electrons transferred, four hydrogen ions are translocated across the cytoplasmic membrane), and thus conserves the redox energy in a proton gradient.</text>
</comment>
<evidence type="ECO:0000256" key="4">
    <source>
        <dbReference type="ARBA" id="ARBA00022448"/>
    </source>
</evidence>
<comment type="subcellular location">
    <subcellularLocation>
        <location evidence="11">Cell membrane</location>
        <topology evidence="11">Multi-pass membrane protein</topology>
    </subcellularLocation>
    <subcellularLocation>
        <location evidence="2">Membrane</location>
        <topology evidence="2">Multi-pass membrane protein</topology>
    </subcellularLocation>
</comment>
<evidence type="ECO:0000313" key="12">
    <source>
        <dbReference type="EMBL" id="TCJ14414.1"/>
    </source>
</evidence>